<dbReference type="EMBL" id="BK032747">
    <property type="protein sequence ID" value="DAF58166.1"/>
    <property type="molecule type" value="Genomic_DNA"/>
</dbReference>
<evidence type="ECO:0000313" key="1">
    <source>
        <dbReference type="EMBL" id="DAF58166.1"/>
    </source>
</evidence>
<organism evidence="1">
    <name type="scientific">Siphoviridae sp. ctn8e14</name>
    <dbReference type="NCBI Taxonomy" id="2827936"/>
    <lineage>
        <taxon>Viruses</taxon>
        <taxon>Duplodnaviria</taxon>
        <taxon>Heunggongvirae</taxon>
        <taxon>Uroviricota</taxon>
        <taxon>Caudoviricetes</taxon>
    </lineage>
</organism>
<name>A0A8S5T4J7_9CAUD</name>
<reference evidence="1" key="1">
    <citation type="journal article" date="2021" name="Proc. Natl. Acad. Sci. U.S.A.">
        <title>A Catalog of Tens of Thousands of Viruses from Human Metagenomes Reveals Hidden Associations with Chronic Diseases.</title>
        <authorList>
            <person name="Tisza M.J."/>
            <person name="Buck C.B."/>
        </authorList>
    </citation>
    <scope>NUCLEOTIDE SEQUENCE</scope>
    <source>
        <strain evidence="1">Ctn8e14</strain>
    </source>
</reference>
<accession>A0A8S5T4J7</accession>
<sequence>MIRIETNKKRVVRELKEAGYAIGMSAEQAVAQYAHKPDSTVSFDETETLSFFNNGEIVIALTGLDLLSRYTVEETLQLIAEEINNDVHTCLKKTLKESFK</sequence>
<protein>
    <submittedName>
        <fullName evidence="1">Uncharacterized protein</fullName>
    </submittedName>
</protein>
<proteinExistence type="predicted"/>